<evidence type="ECO:0000313" key="10">
    <source>
        <dbReference type="EMBL" id="KMZ76124.1"/>
    </source>
</evidence>
<sequence length="389" mass="43343">MMRSAVYNVTKTIKASSILERSSKPSSEKTRIPIGKNWNKYHGSNNWDGLLDPLDDTLRSELLRYGKFVQATYDSFDFNPTSDTFGKSRFPKHSVLSTLSGHPETGYKVTRDLHASSGIELPEWAQLGGVSSWVSKRTSWIGYVAVCQDEEEVARLGTRDVVIAFRGTATCLEWLENLRATMTRLPGNLPSNTDHNSNAVMAERGFWSLLSSAGSKHKSLQDEIKEEVCRLMEVYGHVDGKTPLKITITGHSLGAAIAVLAAYHLKTTLKHNSPHVTVFSYGGPRVGNARFRRHVEQLGIKVLRIVNTRDIVTKVPGFLVDGRPSCWISKIGLAYSDVGQELTVKCSSKNMAACHDLNVYLQLIGDRIESILPPRTTSDQTPYRWPSFF</sequence>
<gene>
    <name evidence="10" type="ORF">ZOSMA_106G00290</name>
</gene>
<dbReference type="Gene3D" id="3.40.50.1820">
    <property type="entry name" value="alpha/beta hydrolase"/>
    <property type="match status" value="1"/>
</dbReference>
<dbReference type="OMA" id="WILKCVE"/>
<evidence type="ECO:0000256" key="5">
    <source>
        <dbReference type="ARBA" id="ARBA00022801"/>
    </source>
</evidence>
<evidence type="ECO:0000256" key="8">
    <source>
        <dbReference type="ARBA" id="ARBA00023098"/>
    </source>
</evidence>
<evidence type="ECO:0000256" key="2">
    <source>
        <dbReference type="ARBA" id="ARBA00010701"/>
    </source>
</evidence>
<evidence type="ECO:0000256" key="6">
    <source>
        <dbReference type="ARBA" id="ARBA00022946"/>
    </source>
</evidence>
<dbReference type="OrthoDB" id="426718at2759"/>
<dbReference type="InterPro" id="IPR002921">
    <property type="entry name" value="Fungal_lipase-type"/>
</dbReference>
<keyword evidence="3" id="KW-0150">Chloroplast</keyword>
<keyword evidence="6" id="KW-0809">Transit peptide</keyword>
<evidence type="ECO:0000256" key="3">
    <source>
        <dbReference type="ARBA" id="ARBA00022528"/>
    </source>
</evidence>
<reference evidence="11" key="1">
    <citation type="journal article" date="2016" name="Nature">
        <title>The genome of the seagrass Zostera marina reveals angiosperm adaptation to the sea.</title>
        <authorList>
            <person name="Olsen J.L."/>
            <person name="Rouze P."/>
            <person name="Verhelst B."/>
            <person name="Lin Y.-C."/>
            <person name="Bayer T."/>
            <person name="Collen J."/>
            <person name="Dattolo E."/>
            <person name="De Paoli E."/>
            <person name="Dittami S."/>
            <person name="Maumus F."/>
            <person name="Michel G."/>
            <person name="Kersting A."/>
            <person name="Lauritano C."/>
            <person name="Lohaus R."/>
            <person name="Toepel M."/>
            <person name="Tonon T."/>
            <person name="Vanneste K."/>
            <person name="Amirebrahimi M."/>
            <person name="Brakel J."/>
            <person name="Bostroem C."/>
            <person name="Chovatia M."/>
            <person name="Grimwood J."/>
            <person name="Jenkins J.W."/>
            <person name="Jueterbock A."/>
            <person name="Mraz A."/>
            <person name="Stam W.T."/>
            <person name="Tice H."/>
            <person name="Bornberg-Bauer E."/>
            <person name="Green P.J."/>
            <person name="Pearson G.A."/>
            <person name="Procaccini G."/>
            <person name="Duarte C.M."/>
            <person name="Schmutz J."/>
            <person name="Reusch T.B.H."/>
            <person name="Van de Peer Y."/>
        </authorList>
    </citation>
    <scope>NUCLEOTIDE SEQUENCE [LARGE SCALE GENOMIC DNA]</scope>
    <source>
        <strain evidence="11">cv. Finnish</strain>
    </source>
</reference>
<evidence type="ECO:0000256" key="1">
    <source>
        <dbReference type="ARBA" id="ARBA00004229"/>
    </source>
</evidence>
<protein>
    <submittedName>
        <fullName evidence="10">Phospholipase A1</fullName>
    </submittedName>
</protein>
<organism evidence="10 11">
    <name type="scientific">Zostera marina</name>
    <name type="common">Eelgrass</name>
    <dbReference type="NCBI Taxonomy" id="29655"/>
    <lineage>
        <taxon>Eukaryota</taxon>
        <taxon>Viridiplantae</taxon>
        <taxon>Streptophyta</taxon>
        <taxon>Embryophyta</taxon>
        <taxon>Tracheophyta</taxon>
        <taxon>Spermatophyta</taxon>
        <taxon>Magnoliopsida</taxon>
        <taxon>Liliopsida</taxon>
        <taxon>Zosteraceae</taxon>
        <taxon>Zostera</taxon>
    </lineage>
</organism>
<keyword evidence="5" id="KW-0378">Hydrolase</keyword>
<dbReference type="Proteomes" id="UP000036987">
    <property type="component" value="Unassembled WGS sequence"/>
</dbReference>
<dbReference type="GO" id="GO:0004620">
    <property type="term" value="F:phospholipase activity"/>
    <property type="evidence" value="ECO:0000318"/>
    <property type="project" value="GO_Central"/>
</dbReference>
<keyword evidence="11" id="KW-1185">Reference proteome</keyword>
<comment type="subcellular location">
    <subcellularLocation>
        <location evidence="1">Plastid</location>
        <location evidence="1">Chloroplast</location>
    </subcellularLocation>
</comment>
<evidence type="ECO:0000256" key="7">
    <source>
        <dbReference type="ARBA" id="ARBA00022963"/>
    </source>
</evidence>
<dbReference type="InterPro" id="IPR029058">
    <property type="entry name" value="AB_hydrolase_fold"/>
</dbReference>
<dbReference type="STRING" id="29655.A0A0K9Q4N9"/>
<accession>A0A0K9Q4N9</accession>
<name>A0A0K9Q4N9_ZOSMR</name>
<comment type="similarity">
    <text evidence="2">Belongs to the AB hydrolase superfamily. Lipase family.</text>
</comment>
<evidence type="ECO:0000259" key="9">
    <source>
        <dbReference type="Pfam" id="PF01764"/>
    </source>
</evidence>
<keyword evidence="8" id="KW-0443">Lipid metabolism</keyword>
<dbReference type="GO" id="GO:0009507">
    <property type="term" value="C:chloroplast"/>
    <property type="evidence" value="ECO:0007669"/>
    <property type="project" value="UniProtKB-SubCell"/>
</dbReference>
<keyword evidence="4" id="KW-0934">Plastid</keyword>
<evidence type="ECO:0000256" key="4">
    <source>
        <dbReference type="ARBA" id="ARBA00022640"/>
    </source>
</evidence>
<dbReference type="SUPFAM" id="SSF53474">
    <property type="entry name" value="alpha/beta-Hydrolases"/>
    <property type="match status" value="1"/>
</dbReference>
<evidence type="ECO:0000313" key="11">
    <source>
        <dbReference type="Proteomes" id="UP000036987"/>
    </source>
</evidence>
<dbReference type="PANTHER" id="PTHR31403">
    <property type="entry name" value="PHOSPHOLIPASE A1-IBETA2, CHLOROPLASTIC"/>
    <property type="match status" value="1"/>
</dbReference>
<feature type="domain" description="Fungal lipase-type" evidence="9">
    <location>
        <begin position="162"/>
        <end position="318"/>
    </location>
</feature>
<keyword evidence="7" id="KW-0442">Lipid degradation</keyword>
<dbReference type="EMBL" id="LFYR01000079">
    <property type="protein sequence ID" value="KMZ76124.1"/>
    <property type="molecule type" value="Genomic_DNA"/>
</dbReference>
<comment type="caution">
    <text evidence="10">The sequence shown here is derived from an EMBL/GenBank/DDBJ whole genome shotgun (WGS) entry which is preliminary data.</text>
</comment>
<dbReference type="Pfam" id="PF01764">
    <property type="entry name" value="Lipase_3"/>
    <property type="match status" value="1"/>
</dbReference>
<dbReference type="AlphaFoldDB" id="A0A0K9Q4N9"/>
<dbReference type="PANTHER" id="PTHR31403:SF54">
    <property type="entry name" value="PHOSPHOLIPASE A(1) DAD1, CHLOROPLASTIC"/>
    <property type="match status" value="1"/>
</dbReference>
<dbReference type="GO" id="GO:0016042">
    <property type="term" value="P:lipid catabolic process"/>
    <property type="evidence" value="ECO:0007669"/>
    <property type="project" value="UniProtKB-KW"/>
</dbReference>
<proteinExistence type="inferred from homology"/>
<dbReference type="CDD" id="cd00519">
    <property type="entry name" value="Lipase_3"/>
    <property type="match status" value="1"/>
</dbReference>